<dbReference type="AlphaFoldDB" id="A0A2M8LUU7"/>
<organism evidence="1 2">
    <name type="scientific">Streptomyces carminius</name>
    <dbReference type="NCBI Taxonomy" id="2665496"/>
    <lineage>
        <taxon>Bacteria</taxon>
        <taxon>Bacillati</taxon>
        <taxon>Actinomycetota</taxon>
        <taxon>Actinomycetes</taxon>
        <taxon>Kitasatosporales</taxon>
        <taxon>Streptomycetaceae</taxon>
        <taxon>Streptomyces</taxon>
    </lineage>
</organism>
<evidence type="ECO:0000313" key="1">
    <source>
        <dbReference type="EMBL" id="PJE95730.1"/>
    </source>
</evidence>
<dbReference type="InterPro" id="IPR038646">
    <property type="entry name" value="Atu4866-like_sf"/>
</dbReference>
<dbReference type="InterPro" id="IPR011059">
    <property type="entry name" value="Metal-dep_hydrolase_composite"/>
</dbReference>
<dbReference type="RefSeq" id="WP_100203455.1">
    <property type="nucleotide sequence ID" value="NZ_PGGW01000061.1"/>
</dbReference>
<comment type="caution">
    <text evidence="1">The sequence shown here is derived from an EMBL/GenBank/DDBJ whole genome shotgun (WGS) entry which is preliminary data.</text>
</comment>
<keyword evidence="1" id="KW-0378">Hydrolase</keyword>
<dbReference type="Gene3D" id="2.30.40.10">
    <property type="entry name" value="Urease, subunit C, domain 1"/>
    <property type="match status" value="1"/>
</dbReference>
<dbReference type="Gene3D" id="2.40.128.290">
    <property type="entry name" value="Uncharacterised protein Atu4866, PF11512"/>
    <property type="match status" value="1"/>
</dbReference>
<evidence type="ECO:0000313" key="2">
    <source>
        <dbReference type="Proteomes" id="UP000230407"/>
    </source>
</evidence>
<name>A0A2M8LUU7_9ACTN</name>
<proteinExistence type="predicted"/>
<accession>A0A2M8LUU7</accession>
<reference evidence="1 2" key="1">
    <citation type="submission" date="2017-11" db="EMBL/GenBank/DDBJ databases">
        <title>Streptomyces carmine sp. nov., a novel actinomycete isolated from Sophora alopecuroides in Xinjiang, China.</title>
        <authorList>
            <person name="Wang Y."/>
            <person name="Luo X."/>
            <person name="Wan C."/>
            <person name="Zhang L."/>
        </authorList>
    </citation>
    <scope>NUCLEOTIDE SEQUENCE [LARGE SCALE GENOMIC DNA]</scope>
    <source>
        <strain evidence="1 2">TRM SA0054</strain>
    </source>
</reference>
<sequence>MSTTSRTTPRRDDDVLRELRDPKGRPLLLTGGAVISGDPSMGDWQEADVLVGGSLVVGIGPGLLTAAEDDDMIVVDCAGTLVLPAATDFAAPGKGGTLTPGENADIAVLRLADAPGTPAGAVPARGSHLDILVRDGQVRLWNGRPLDADAVTDPAAETTREAPAPTPDHPYLGMWVDENDFIRQELLPDGRYDEARGDRPSAYQGRYWIDGDRIDYLDDLGFWAFGEFRDGVLHHAGYRFTRR</sequence>
<dbReference type="Pfam" id="PF11512">
    <property type="entry name" value="Atu4866"/>
    <property type="match status" value="1"/>
</dbReference>
<dbReference type="GO" id="GO:0016810">
    <property type="term" value="F:hydrolase activity, acting on carbon-nitrogen (but not peptide) bonds"/>
    <property type="evidence" value="ECO:0007669"/>
    <property type="project" value="InterPro"/>
</dbReference>
<dbReference type="InterPro" id="IPR020955">
    <property type="entry name" value="Uncharacterised_Atu4866"/>
</dbReference>
<dbReference type="SUPFAM" id="SSF51338">
    <property type="entry name" value="Composite domain of metallo-dependent hydrolases"/>
    <property type="match status" value="1"/>
</dbReference>
<dbReference type="EMBL" id="PGGW01000061">
    <property type="protein sequence ID" value="PJE95730.1"/>
    <property type="molecule type" value="Genomic_DNA"/>
</dbReference>
<keyword evidence="2" id="KW-1185">Reference proteome</keyword>
<dbReference type="Proteomes" id="UP000230407">
    <property type="component" value="Unassembled WGS sequence"/>
</dbReference>
<protein>
    <submittedName>
        <fullName evidence="1">Amidohydrolase</fullName>
    </submittedName>
</protein>
<gene>
    <name evidence="1" type="ORF">CUT44_20870</name>
</gene>